<keyword evidence="6" id="KW-0808">Transferase</keyword>
<dbReference type="RefSeq" id="WP_134510394.1">
    <property type="nucleotide sequence ID" value="NZ_SOFM01000043.1"/>
</dbReference>
<dbReference type="InterPro" id="IPR015422">
    <property type="entry name" value="PyrdxlP-dep_Trfase_small"/>
</dbReference>
<dbReference type="PANTHER" id="PTHR30244">
    <property type="entry name" value="TRANSAMINASE"/>
    <property type="match status" value="1"/>
</dbReference>
<organism evidence="6 7">
    <name type="scientific">Cryobacterium mannosilyticum</name>
    <dbReference type="NCBI Taxonomy" id="1259190"/>
    <lineage>
        <taxon>Bacteria</taxon>
        <taxon>Bacillati</taxon>
        <taxon>Actinomycetota</taxon>
        <taxon>Actinomycetes</taxon>
        <taxon>Micrococcales</taxon>
        <taxon>Microbacteriaceae</taxon>
        <taxon>Cryobacterium</taxon>
    </lineage>
</organism>
<dbReference type="Gene3D" id="3.90.1150.10">
    <property type="entry name" value="Aspartate Aminotransferase, domain 1"/>
    <property type="match status" value="1"/>
</dbReference>
<dbReference type="InterPro" id="IPR000653">
    <property type="entry name" value="DegT/StrS_aminotransferase"/>
</dbReference>
<evidence type="ECO:0000256" key="2">
    <source>
        <dbReference type="ARBA" id="ARBA00037999"/>
    </source>
</evidence>
<keyword evidence="6" id="KW-0032">Aminotransferase</keyword>
<dbReference type="GO" id="GO:0030170">
    <property type="term" value="F:pyridoxal phosphate binding"/>
    <property type="evidence" value="ECO:0007669"/>
    <property type="project" value="TreeGrafter"/>
</dbReference>
<feature type="modified residue" description="N6-(pyridoxal phosphate)lysine" evidence="4">
    <location>
        <position position="187"/>
    </location>
</feature>
<gene>
    <name evidence="6" type="ORF">E3O32_13800</name>
</gene>
<evidence type="ECO:0000313" key="6">
    <source>
        <dbReference type="EMBL" id="TFC01230.1"/>
    </source>
</evidence>
<keyword evidence="7" id="KW-1185">Reference proteome</keyword>
<accession>A0A4R8W2J1</accession>
<name>A0A4R8W2J1_9MICO</name>
<sequence>MISVPFFDLGKLTRSQTVDLHACLDEVLDGGYFVGGPLTQRFEAEFANFVGAEHCVGTGNGLDSIRLILEAYGVGPGDEVIVPAFTFYATWLGVTQTGAIPVPVDVSPATANLDPTRIEQAITGRTKAIIAVHLYGQAADLSSIMRVAKEHGLIVVEDAAQSHGAVSNAGVTGAVGDAAAFSFYPTKNLGALGDAGCVTTSDANVAARIRSRRSYGQGMAKYDHIDTGWNSRLDPLQAAFLSYHLRSLDLWTQTRREIAGAYYEALGGRTGSVIGPLNLLDSVWHHFVVKASNRAALQDYLALNGVASDAHYPYAVHELAPMRALLSEEGLAGVFPAAVALSQQVTSLPMGPWMSSEQIDHVAAVLREIPDRLLTV</sequence>
<dbReference type="InterPro" id="IPR015424">
    <property type="entry name" value="PyrdxlP-dep_Trfase"/>
</dbReference>
<dbReference type="EMBL" id="SOFM01000043">
    <property type="protein sequence ID" value="TFC01230.1"/>
    <property type="molecule type" value="Genomic_DNA"/>
</dbReference>
<dbReference type="PANTHER" id="PTHR30244:SF36">
    <property type="entry name" value="3-OXO-GLUCOSE-6-PHOSPHATE:GLUTAMATE AMINOTRANSFERASE"/>
    <property type="match status" value="1"/>
</dbReference>
<proteinExistence type="inferred from homology"/>
<evidence type="ECO:0000256" key="5">
    <source>
        <dbReference type="RuleBase" id="RU004508"/>
    </source>
</evidence>
<feature type="active site" description="Proton acceptor" evidence="3">
    <location>
        <position position="187"/>
    </location>
</feature>
<dbReference type="Pfam" id="PF01041">
    <property type="entry name" value="DegT_DnrJ_EryC1"/>
    <property type="match status" value="1"/>
</dbReference>
<keyword evidence="1 4" id="KW-0663">Pyridoxal phosphate</keyword>
<evidence type="ECO:0000256" key="3">
    <source>
        <dbReference type="PIRSR" id="PIRSR000390-1"/>
    </source>
</evidence>
<evidence type="ECO:0000256" key="1">
    <source>
        <dbReference type="ARBA" id="ARBA00022898"/>
    </source>
</evidence>
<reference evidence="6 7" key="1">
    <citation type="submission" date="2019-03" db="EMBL/GenBank/DDBJ databases">
        <title>Genomics of glacier-inhabiting Cryobacterium strains.</title>
        <authorList>
            <person name="Liu Q."/>
            <person name="Xin Y.-H."/>
        </authorList>
    </citation>
    <scope>NUCLEOTIDE SEQUENCE [LARGE SCALE GENOMIC DNA]</scope>
    <source>
        <strain evidence="6 7">RHLT2-21</strain>
    </source>
</reference>
<dbReference type="CDD" id="cd00616">
    <property type="entry name" value="AHBA_syn"/>
    <property type="match status" value="1"/>
</dbReference>
<dbReference type="Gene3D" id="3.40.640.10">
    <property type="entry name" value="Type I PLP-dependent aspartate aminotransferase-like (Major domain)"/>
    <property type="match status" value="1"/>
</dbReference>
<dbReference type="InterPro" id="IPR015421">
    <property type="entry name" value="PyrdxlP-dep_Trfase_major"/>
</dbReference>
<dbReference type="GO" id="GO:0000271">
    <property type="term" value="P:polysaccharide biosynthetic process"/>
    <property type="evidence" value="ECO:0007669"/>
    <property type="project" value="TreeGrafter"/>
</dbReference>
<dbReference type="SUPFAM" id="SSF53383">
    <property type="entry name" value="PLP-dependent transferases"/>
    <property type="match status" value="1"/>
</dbReference>
<comment type="similarity">
    <text evidence="2 5">Belongs to the DegT/DnrJ/EryC1 family.</text>
</comment>
<dbReference type="AlphaFoldDB" id="A0A4R8W2J1"/>
<comment type="caution">
    <text evidence="6">The sequence shown here is derived from an EMBL/GenBank/DDBJ whole genome shotgun (WGS) entry which is preliminary data.</text>
</comment>
<evidence type="ECO:0000313" key="7">
    <source>
        <dbReference type="Proteomes" id="UP000297643"/>
    </source>
</evidence>
<dbReference type="GO" id="GO:0008483">
    <property type="term" value="F:transaminase activity"/>
    <property type="evidence" value="ECO:0007669"/>
    <property type="project" value="UniProtKB-KW"/>
</dbReference>
<protein>
    <submittedName>
        <fullName evidence="6">DegT/DnrJ/EryC1/StrS family aminotransferase</fullName>
    </submittedName>
</protein>
<dbReference type="Proteomes" id="UP000297643">
    <property type="component" value="Unassembled WGS sequence"/>
</dbReference>
<dbReference type="PIRSF" id="PIRSF000390">
    <property type="entry name" value="PLP_StrS"/>
    <property type="match status" value="1"/>
</dbReference>
<evidence type="ECO:0000256" key="4">
    <source>
        <dbReference type="PIRSR" id="PIRSR000390-2"/>
    </source>
</evidence>